<name>A0A8J7R287_9HYPH</name>
<proteinExistence type="predicted"/>
<dbReference type="Pfam" id="PF11821">
    <property type="entry name" value="ActD"/>
    <property type="match status" value="1"/>
</dbReference>
<keyword evidence="1" id="KW-0472">Membrane</keyword>
<dbReference type="InterPro" id="IPR021776">
    <property type="entry name" value="ActD"/>
</dbReference>
<keyword evidence="1" id="KW-0812">Transmembrane</keyword>
<accession>A0A8J7R287</accession>
<feature type="transmembrane region" description="Helical" evidence="1">
    <location>
        <begin position="61"/>
        <end position="82"/>
    </location>
</feature>
<keyword evidence="1" id="KW-1133">Transmembrane helix</keyword>
<gene>
    <name evidence="2" type="ORF">J5Y06_12700</name>
</gene>
<evidence type="ECO:0000313" key="3">
    <source>
        <dbReference type="Proteomes" id="UP000666240"/>
    </source>
</evidence>
<evidence type="ECO:0000313" key="2">
    <source>
        <dbReference type="EMBL" id="MBP0439513.1"/>
    </source>
</evidence>
<dbReference type="PANTHER" id="PTHR40394:SF2">
    <property type="entry name" value="QUINOL:CYTOCHROME C OXIDOREDUCTASE MEMBRANE PROTEIN"/>
    <property type="match status" value="1"/>
</dbReference>
<dbReference type="AlphaFoldDB" id="A0A8J7R287"/>
<dbReference type="PANTHER" id="PTHR40394">
    <property type="entry name" value="LIPOPROTEIN-RELATED"/>
    <property type="match status" value="1"/>
</dbReference>
<dbReference type="RefSeq" id="WP_209335509.1">
    <property type="nucleotide sequence ID" value="NZ_JAGIYY010000003.1"/>
</dbReference>
<reference evidence="2" key="1">
    <citation type="submission" date="2021-03" db="EMBL/GenBank/DDBJ databases">
        <title>Genome sequencing and assembly of Tianweitania sediminis.</title>
        <authorList>
            <person name="Chhetri G."/>
        </authorList>
    </citation>
    <scope>NUCLEOTIDE SEQUENCE</scope>
    <source>
        <strain evidence="2">Z8</strain>
    </source>
</reference>
<dbReference type="Proteomes" id="UP000666240">
    <property type="component" value="Unassembled WGS sequence"/>
</dbReference>
<feature type="transmembrane region" description="Helical" evidence="1">
    <location>
        <begin position="102"/>
        <end position="125"/>
    </location>
</feature>
<organism evidence="2 3">
    <name type="scientific">Tianweitania sediminis</name>
    <dbReference type="NCBI Taxonomy" id="1502156"/>
    <lineage>
        <taxon>Bacteria</taxon>
        <taxon>Pseudomonadati</taxon>
        <taxon>Pseudomonadota</taxon>
        <taxon>Alphaproteobacteria</taxon>
        <taxon>Hyphomicrobiales</taxon>
        <taxon>Phyllobacteriaceae</taxon>
        <taxon>Tianweitania</taxon>
    </lineage>
</organism>
<keyword evidence="3" id="KW-1185">Reference proteome</keyword>
<comment type="caution">
    <text evidence="2">The sequence shown here is derived from an EMBL/GenBank/DDBJ whole genome shotgun (WGS) entry which is preliminary data.</text>
</comment>
<evidence type="ECO:0000256" key="1">
    <source>
        <dbReference type="SAM" id="Phobius"/>
    </source>
</evidence>
<dbReference type="EMBL" id="JAGIYY010000003">
    <property type="protein sequence ID" value="MBP0439513.1"/>
    <property type="molecule type" value="Genomic_DNA"/>
</dbReference>
<protein>
    <submittedName>
        <fullName evidence="2">DUF3341 domain-containing protein</fullName>
    </submittedName>
</protein>
<sequence length="187" mass="20435">MLEPNATEHETFGVLAEFPTAEALIDATKAAREAGYRQIDAYTPFPVEDVWKALEVKDNRVLWLTLAGGVLGAAGGYGLQVYTNLAYPIIVGSRPLVAPQAFMLITFEMMVLGAVLAGIFGMLVLNRLPRLNHPVFDAEHFGFGGKDRFFLIVFGNDPKFDEQSVRGFFDASGASGIQTIEHAEEPQ</sequence>